<evidence type="ECO:0000313" key="3">
    <source>
        <dbReference type="EMBL" id="KAG0648607.1"/>
    </source>
</evidence>
<protein>
    <recommendedName>
        <fullName evidence="5">Periplasmic binding protein-like II</fullName>
    </recommendedName>
</protein>
<dbReference type="AlphaFoldDB" id="A0A9P6VJ23"/>
<feature type="signal peptide" evidence="2">
    <location>
        <begin position="1"/>
        <end position="24"/>
    </location>
</feature>
<evidence type="ECO:0000313" key="4">
    <source>
        <dbReference type="Proteomes" id="UP000785200"/>
    </source>
</evidence>
<reference evidence="3" key="1">
    <citation type="submission" date="2019-07" db="EMBL/GenBank/DDBJ databases">
        <title>Hyphodiscus hymeniophilus genome sequencing and assembly.</title>
        <authorList>
            <person name="Kramer G."/>
            <person name="Nodwell J."/>
        </authorList>
    </citation>
    <scope>NUCLEOTIDE SEQUENCE</scope>
    <source>
        <strain evidence="3">ATCC 34498</strain>
    </source>
</reference>
<accession>A0A9P6VJ23</accession>
<dbReference type="Gene3D" id="3.40.190.10">
    <property type="entry name" value="Periplasmic binding protein-like II"/>
    <property type="match status" value="2"/>
</dbReference>
<evidence type="ECO:0000256" key="1">
    <source>
        <dbReference type="ARBA" id="ARBA00022729"/>
    </source>
</evidence>
<comment type="caution">
    <text evidence="3">The sequence shown here is derived from an EMBL/GenBank/DDBJ whole genome shotgun (WGS) entry which is preliminary data.</text>
</comment>
<dbReference type="Pfam" id="PF13343">
    <property type="entry name" value="SBP_bac_6"/>
    <property type="match status" value="1"/>
</dbReference>
<sequence length="371" mass="40939">MTTYWRLGATAAIVILGSPCLIQALDVVTPDNRTLDEIYSLAKNESGPLNIIFGGSSAAAAAPILAAFSKQYPDVVLNATTDLSKYVDTVIDRSYITNNPYVDIAILQTVNDYPRWRDEGRLLKYKPATFDEINNSIKDPNGAYVPVNIYQFGPFYYDNTKVTPERVPKSYADILDPYWKGKLVLTYPNDDDGVLTLFSLIISRYGFAWFDALMEQDVLWVRGASAASTTIINAHNSTNTTDSARSLTFTALGGFTPSTSFLTVAQPQAPEQFMSWGQLLGIFASTPRPESAKLFASFVLSNEWQSSLAAAGPVVMDSLNQQFGHALFEANNTQVTGYITFMGDRARVEWWRMQIETTLGLPQGPDPPTGR</sequence>
<dbReference type="PANTHER" id="PTHR30006:SF2">
    <property type="entry name" value="ABC TRANSPORTER SUBSTRATE-BINDING PROTEIN"/>
    <property type="match status" value="1"/>
</dbReference>
<dbReference type="SUPFAM" id="SSF53850">
    <property type="entry name" value="Periplasmic binding protein-like II"/>
    <property type="match status" value="1"/>
</dbReference>
<evidence type="ECO:0008006" key="5">
    <source>
        <dbReference type="Google" id="ProtNLM"/>
    </source>
</evidence>
<feature type="chain" id="PRO_5040343207" description="Periplasmic binding protein-like II" evidence="2">
    <location>
        <begin position="25"/>
        <end position="371"/>
    </location>
</feature>
<dbReference type="EMBL" id="VNKQ01000010">
    <property type="protein sequence ID" value="KAG0648607.1"/>
    <property type="molecule type" value="Genomic_DNA"/>
</dbReference>
<keyword evidence="1 2" id="KW-0732">Signal</keyword>
<gene>
    <name evidence="3" type="ORF">D0Z07_5106</name>
</gene>
<dbReference type="OrthoDB" id="124329at2759"/>
<name>A0A9P6VJ23_9HELO</name>
<dbReference type="Proteomes" id="UP000785200">
    <property type="component" value="Unassembled WGS sequence"/>
</dbReference>
<proteinExistence type="predicted"/>
<organism evidence="3 4">
    <name type="scientific">Hyphodiscus hymeniophilus</name>
    <dbReference type="NCBI Taxonomy" id="353542"/>
    <lineage>
        <taxon>Eukaryota</taxon>
        <taxon>Fungi</taxon>
        <taxon>Dikarya</taxon>
        <taxon>Ascomycota</taxon>
        <taxon>Pezizomycotina</taxon>
        <taxon>Leotiomycetes</taxon>
        <taxon>Helotiales</taxon>
        <taxon>Hyphodiscaceae</taxon>
        <taxon>Hyphodiscus</taxon>
    </lineage>
</organism>
<evidence type="ECO:0000256" key="2">
    <source>
        <dbReference type="SAM" id="SignalP"/>
    </source>
</evidence>
<keyword evidence="4" id="KW-1185">Reference proteome</keyword>
<dbReference type="PANTHER" id="PTHR30006">
    <property type="entry name" value="THIAMINE-BINDING PERIPLASMIC PROTEIN-RELATED"/>
    <property type="match status" value="1"/>
</dbReference>